<feature type="transmembrane region" description="Helical" evidence="1">
    <location>
        <begin position="13"/>
        <end position="37"/>
    </location>
</feature>
<organism evidence="2 3">
    <name type="scientific">Prauserella oleivorans</name>
    <dbReference type="NCBI Taxonomy" id="1478153"/>
    <lineage>
        <taxon>Bacteria</taxon>
        <taxon>Bacillati</taxon>
        <taxon>Actinomycetota</taxon>
        <taxon>Actinomycetes</taxon>
        <taxon>Pseudonocardiales</taxon>
        <taxon>Pseudonocardiaceae</taxon>
        <taxon>Prauserella</taxon>
    </lineage>
</organism>
<gene>
    <name evidence="2" type="ORF">ACFS2C_10025</name>
</gene>
<dbReference type="Proteomes" id="UP001597478">
    <property type="component" value="Unassembled WGS sequence"/>
</dbReference>
<dbReference type="RefSeq" id="WP_377391737.1">
    <property type="nucleotide sequence ID" value="NZ_JBHSAN010000027.1"/>
</dbReference>
<evidence type="ECO:0000313" key="2">
    <source>
        <dbReference type="EMBL" id="MFD2799728.1"/>
    </source>
</evidence>
<keyword evidence="3" id="KW-1185">Reference proteome</keyword>
<keyword evidence="1" id="KW-0812">Transmembrane</keyword>
<name>A0ABW5W747_9PSEU</name>
<accession>A0ABW5W747</accession>
<sequence length="50" mass="5840">MLMLPARQQNVPLWVPIVVSLIGVAGIVAGGHLVNVWREDRRWRREQHRE</sequence>
<reference evidence="3" key="1">
    <citation type="journal article" date="2019" name="Int. J. Syst. Evol. Microbiol.">
        <title>The Global Catalogue of Microorganisms (GCM) 10K type strain sequencing project: providing services to taxonomists for standard genome sequencing and annotation.</title>
        <authorList>
            <consortium name="The Broad Institute Genomics Platform"/>
            <consortium name="The Broad Institute Genome Sequencing Center for Infectious Disease"/>
            <person name="Wu L."/>
            <person name="Ma J."/>
        </authorList>
    </citation>
    <scope>NUCLEOTIDE SEQUENCE [LARGE SCALE GENOMIC DNA]</scope>
    <source>
        <strain evidence="3">IBRC-M 10906</strain>
    </source>
</reference>
<keyword evidence="1" id="KW-0472">Membrane</keyword>
<keyword evidence="1" id="KW-1133">Transmembrane helix</keyword>
<protein>
    <submittedName>
        <fullName evidence="2">Uncharacterized protein</fullName>
    </submittedName>
</protein>
<dbReference type="EMBL" id="JBHUOF010000012">
    <property type="protein sequence ID" value="MFD2799728.1"/>
    <property type="molecule type" value="Genomic_DNA"/>
</dbReference>
<comment type="caution">
    <text evidence="2">The sequence shown here is derived from an EMBL/GenBank/DDBJ whole genome shotgun (WGS) entry which is preliminary data.</text>
</comment>
<proteinExistence type="predicted"/>
<evidence type="ECO:0000256" key="1">
    <source>
        <dbReference type="SAM" id="Phobius"/>
    </source>
</evidence>
<evidence type="ECO:0000313" key="3">
    <source>
        <dbReference type="Proteomes" id="UP001597478"/>
    </source>
</evidence>